<feature type="binding site" evidence="9">
    <location>
        <begin position="284"/>
        <end position="286"/>
    </location>
    <ligand>
        <name>ATP</name>
        <dbReference type="ChEBI" id="CHEBI:30616"/>
    </ligand>
</feature>
<dbReference type="InterPro" id="IPR004372">
    <property type="entry name" value="Ac/propionate_kinase"/>
</dbReference>
<evidence type="ECO:0000313" key="12">
    <source>
        <dbReference type="Proteomes" id="UP001596114"/>
    </source>
</evidence>
<dbReference type="PROSITE" id="PS01076">
    <property type="entry name" value="ACETATE_KINASE_2"/>
    <property type="match status" value="1"/>
</dbReference>
<feature type="binding site" evidence="9">
    <location>
        <begin position="329"/>
        <end position="333"/>
    </location>
    <ligand>
        <name>ATP</name>
        <dbReference type="ChEBI" id="CHEBI:30616"/>
    </ligand>
</feature>
<evidence type="ECO:0000256" key="10">
    <source>
        <dbReference type="RuleBase" id="RU003835"/>
    </source>
</evidence>
<feature type="binding site" evidence="9">
    <location>
        <begin position="209"/>
        <end position="213"/>
    </location>
    <ligand>
        <name>ATP</name>
        <dbReference type="ChEBI" id="CHEBI:30616"/>
    </ligand>
</feature>
<dbReference type="SUPFAM" id="SSF53067">
    <property type="entry name" value="Actin-like ATPase domain"/>
    <property type="match status" value="2"/>
</dbReference>
<keyword evidence="6 9" id="KW-0418">Kinase</keyword>
<name>A0ABW0QPC0_9GAMM</name>
<dbReference type="PANTHER" id="PTHR21060:SF21">
    <property type="entry name" value="ACETATE KINASE"/>
    <property type="match status" value="1"/>
</dbReference>
<gene>
    <name evidence="9" type="primary">ackA</name>
    <name evidence="11" type="ORF">ACFPPA_06710</name>
</gene>
<dbReference type="InterPro" id="IPR023865">
    <property type="entry name" value="Aliphatic_acid_kinase_CS"/>
</dbReference>
<comment type="cofactor">
    <cofactor evidence="9">
        <name>Mg(2+)</name>
        <dbReference type="ChEBI" id="CHEBI:18420"/>
    </cofactor>
    <cofactor evidence="9">
        <name>Mn(2+)</name>
        <dbReference type="ChEBI" id="CHEBI:29035"/>
    </cofactor>
    <text evidence="9">Mg(2+). Can also accept Mn(2+).</text>
</comment>
<dbReference type="Proteomes" id="UP001596114">
    <property type="component" value="Unassembled WGS sequence"/>
</dbReference>
<evidence type="ECO:0000256" key="6">
    <source>
        <dbReference type="ARBA" id="ARBA00022777"/>
    </source>
</evidence>
<comment type="caution">
    <text evidence="11">The sequence shown here is derived from an EMBL/GenBank/DDBJ whole genome shotgun (WGS) entry which is preliminary data.</text>
</comment>
<evidence type="ECO:0000256" key="9">
    <source>
        <dbReference type="HAMAP-Rule" id="MF_00020"/>
    </source>
</evidence>
<dbReference type="Gene3D" id="3.30.420.40">
    <property type="match status" value="2"/>
</dbReference>
<comment type="subcellular location">
    <subcellularLocation>
        <location evidence="9">Cytoplasm</location>
    </subcellularLocation>
</comment>
<feature type="binding site" evidence="9">
    <location>
        <position position="16"/>
    </location>
    <ligand>
        <name>ATP</name>
        <dbReference type="ChEBI" id="CHEBI:30616"/>
    </ligand>
</feature>
<dbReference type="NCBIfam" id="TIGR00016">
    <property type="entry name" value="ackA"/>
    <property type="match status" value="1"/>
</dbReference>
<keyword evidence="12" id="KW-1185">Reference proteome</keyword>
<comment type="function">
    <text evidence="9">Catalyzes the formation of acetyl phosphate from acetate and ATP. Can also catalyze the reverse reaction.</text>
</comment>
<evidence type="ECO:0000256" key="3">
    <source>
        <dbReference type="ARBA" id="ARBA00022679"/>
    </source>
</evidence>
<comment type="similarity">
    <text evidence="1 9 10">Belongs to the acetokinase family.</text>
</comment>
<accession>A0ABW0QPC0</accession>
<dbReference type="EMBL" id="JBHSNF010000001">
    <property type="protein sequence ID" value="MFC5525432.1"/>
    <property type="molecule type" value="Genomic_DNA"/>
</dbReference>
<sequence length="400" mass="41956">MPEAVLTLNAGSSSIKFAVYEVTADATARRLSHGQIEDIGGAPHFVATDGGGAILAEHRWPAGASLDHEALLSPLLEWITRHLGAESLMAVGHRVVHGGETYDRPVRLTPDVIAALSRLTPLAPLHQPHNLAAVAAVARLRPGLPQVACFDTAFHHGLAPTVTRLALPRRYAAEGVRRYGFHGLSFEYIAGRLREQDPALASGRVIAAHLGNGASLCAIHDGRSIDVTMGFTTLDGLVMGTRCGNLDPGVVLYLQQVHGLDAAAVEHLLYHDSGLLGVSGISNDMRTLLDSDDVHAREAIDLFVFRIAREIGALTSSLGGLDGLVFSAGIGEHAPPIRAAVCARLGWLGVSCDLAANAGNAALISTPDSAVQVRVIATDEESMIATHTVNLLHPALASAG</sequence>
<evidence type="ECO:0000256" key="7">
    <source>
        <dbReference type="ARBA" id="ARBA00022840"/>
    </source>
</evidence>
<dbReference type="PANTHER" id="PTHR21060">
    <property type="entry name" value="ACETATE KINASE"/>
    <property type="match status" value="1"/>
</dbReference>
<comment type="catalytic activity">
    <reaction evidence="9">
        <text>acetate + ATP = acetyl phosphate + ADP</text>
        <dbReference type="Rhea" id="RHEA:11352"/>
        <dbReference type="ChEBI" id="CHEBI:22191"/>
        <dbReference type="ChEBI" id="CHEBI:30089"/>
        <dbReference type="ChEBI" id="CHEBI:30616"/>
        <dbReference type="ChEBI" id="CHEBI:456216"/>
        <dbReference type="EC" id="2.7.2.1"/>
    </reaction>
</comment>
<keyword evidence="4 9" id="KW-0479">Metal-binding</keyword>
<dbReference type="PRINTS" id="PR00471">
    <property type="entry name" value="ACETATEKNASE"/>
</dbReference>
<dbReference type="InterPro" id="IPR000890">
    <property type="entry name" value="Aliphatic_acid_kin_short-chain"/>
</dbReference>
<keyword evidence="5 9" id="KW-0547">Nucleotide-binding</keyword>
<evidence type="ECO:0000256" key="4">
    <source>
        <dbReference type="ARBA" id="ARBA00022723"/>
    </source>
</evidence>
<feature type="active site" description="Proton donor/acceptor" evidence="9">
    <location>
        <position position="151"/>
    </location>
</feature>
<keyword evidence="3 9" id="KW-0808">Transferase</keyword>
<protein>
    <recommendedName>
        <fullName evidence="9">Acetate kinase</fullName>
        <ecNumber evidence="9">2.7.2.1</ecNumber>
    </recommendedName>
    <alternativeName>
        <fullName evidence="9">Acetokinase</fullName>
    </alternativeName>
</protein>
<reference evidence="12" key="1">
    <citation type="journal article" date="2019" name="Int. J. Syst. Evol. Microbiol.">
        <title>The Global Catalogue of Microorganisms (GCM) 10K type strain sequencing project: providing services to taxonomists for standard genome sequencing and annotation.</title>
        <authorList>
            <consortium name="The Broad Institute Genomics Platform"/>
            <consortium name="The Broad Institute Genome Sequencing Center for Infectious Disease"/>
            <person name="Wu L."/>
            <person name="Ma J."/>
        </authorList>
    </citation>
    <scope>NUCLEOTIDE SEQUENCE [LARGE SCALE GENOMIC DNA]</scope>
    <source>
        <strain evidence="12">CGMCC 1.16619</strain>
    </source>
</reference>
<feature type="site" description="Transition state stabilizer" evidence="9">
    <location>
        <position position="182"/>
    </location>
</feature>
<organism evidence="11 12">
    <name type="scientific">Rhodanobacter ginsengisoli</name>
    <dbReference type="NCBI Taxonomy" id="418646"/>
    <lineage>
        <taxon>Bacteria</taxon>
        <taxon>Pseudomonadati</taxon>
        <taxon>Pseudomonadota</taxon>
        <taxon>Gammaproteobacteria</taxon>
        <taxon>Lysobacterales</taxon>
        <taxon>Rhodanobacteraceae</taxon>
        <taxon>Rhodanobacter</taxon>
    </lineage>
</organism>
<comment type="subunit">
    <text evidence="9">Homodimer.</text>
</comment>
<dbReference type="Pfam" id="PF00871">
    <property type="entry name" value="Acetate_kinase"/>
    <property type="match status" value="1"/>
</dbReference>
<dbReference type="HAMAP" id="MF_00020">
    <property type="entry name" value="Acetate_kinase"/>
    <property type="match status" value="1"/>
</dbReference>
<feature type="binding site" evidence="9">
    <location>
        <position position="94"/>
    </location>
    <ligand>
        <name>substrate</name>
    </ligand>
</feature>
<evidence type="ECO:0000313" key="11">
    <source>
        <dbReference type="EMBL" id="MFC5525432.1"/>
    </source>
</evidence>
<dbReference type="EC" id="2.7.2.1" evidence="9"/>
<dbReference type="PIRSF" id="PIRSF000722">
    <property type="entry name" value="Acetate_prop_kin"/>
    <property type="match status" value="1"/>
</dbReference>
<evidence type="ECO:0000256" key="2">
    <source>
        <dbReference type="ARBA" id="ARBA00022490"/>
    </source>
</evidence>
<dbReference type="RefSeq" id="WP_377318510.1">
    <property type="nucleotide sequence ID" value="NZ_JBHSNF010000001.1"/>
</dbReference>
<keyword evidence="7 9" id="KW-0067">ATP-binding</keyword>
<feature type="binding site" evidence="9">
    <location>
        <position position="380"/>
    </location>
    <ligand>
        <name>Mg(2+)</name>
        <dbReference type="ChEBI" id="CHEBI:18420"/>
    </ligand>
</feature>
<dbReference type="PROSITE" id="PS01075">
    <property type="entry name" value="ACETATE_KINASE_1"/>
    <property type="match status" value="1"/>
</dbReference>
<evidence type="ECO:0000256" key="5">
    <source>
        <dbReference type="ARBA" id="ARBA00022741"/>
    </source>
</evidence>
<dbReference type="NCBIfam" id="NF005462">
    <property type="entry name" value="PRK07058.1"/>
    <property type="match status" value="1"/>
</dbReference>
<evidence type="ECO:0000256" key="8">
    <source>
        <dbReference type="ARBA" id="ARBA00022842"/>
    </source>
</evidence>
<comment type="pathway">
    <text evidence="9">Metabolic intermediate biosynthesis; acetyl-CoA biosynthesis; acetyl-CoA from acetate: step 1/2.</text>
</comment>
<feature type="site" description="Transition state stabilizer" evidence="9">
    <location>
        <position position="242"/>
    </location>
</feature>
<dbReference type="GO" id="GO:0016301">
    <property type="term" value="F:kinase activity"/>
    <property type="evidence" value="ECO:0007669"/>
    <property type="project" value="UniProtKB-KW"/>
</dbReference>
<evidence type="ECO:0000256" key="1">
    <source>
        <dbReference type="ARBA" id="ARBA00008748"/>
    </source>
</evidence>
<keyword evidence="2 9" id="KW-0963">Cytoplasm</keyword>
<feature type="binding site" evidence="9">
    <location>
        <position position="9"/>
    </location>
    <ligand>
        <name>Mg(2+)</name>
        <dbReference type="ChEBI" id="CHEBI:18420"/>
    </ligand>
</feature>
<dbReference type="InterPro" id="IPR043129">
    <property type="entry name" value="ATPase_NBD"/>
</dbReference>
<proteinExistence type="inferred from homology"/>
<keyword evidence="8 9" id="KW-0460">Magnesium</keyword>